<accession>A0A0F8WGC3</accession>
<protein>
    <submittedName>
        <fullName evidence="1">Uncharacterized protein</fullName>
    </submittedName>
</protein>
<reference evidence="1" key="1">
    <citation type="journal article" date="2015" name="Nature">
        <title>Complex archaea that bridge the gap between prokaryotes and eukaryotes.</title>
        <authorList>
            <person name="Spang A."/>
            <person name="Saw J.H."/>
            <person name="Jorgensen S.L."/>
            <person name="Zaremba-Niedzwiedzka K."/>
            <person name="Martijn J."/>
            <person name="Lind A.E."/>
            <person name="van Eijk R."/>
            <person name="Schleper C."/>
            <person name="Guy L."/>
            <person name="Ettema T.J."/>
        </authorList>
    </citation>
    <scope>NUCLEOTIDE SEQUENCE</scope>
</reference>
<name>A0A0F8WGC3_9ZZZZ</name>
<evidence type="ECO:0000313" key="1">
    <source>
        <dbReference type="EMBL" id="KKK55648.1"/>
    </source>
</evidence>
<dbReference type="AlphaFoldDB" id="A0A0F8WGC3"/>
<comment type="caution">
    <text evidence="1">The sequence shown here is derived from an EMBL/GenBank/DDBJ whole genome shotgun (WGS) entry which is preliminary data.</text>
</comment>
<sequence length="64" mass="7575">MSDYTEEQVDCLLAEIEDRVDLGKYEGDDENIYYADTYVRDEIMGILREVKSEKDLIIKRKLPE</sequence>
<organism evidence="1">
    <name type="scientific">marine sediment metagenome</name>
    <dbReference type="NCBI Taxonomy" id="412755"/>
    <lineage>
        <taxon>unclassified sequences</taxon>
        <taxon>metagenomes</taxon>
        <taxon>ecological metagenomes</taxon>
    </lineage>
</organism>
<proteinExistence type="predicted"/>
<gene>
    <name evidence="1" type="ORF">LCGC14_3072470</name>
</gene>
<dbReference type="EMBL" id="LAZR01065389">
    <property type="protein sequence ID" value="KKK55648.1"/>
    <property type="molecule type" value="Genomic_DNA"/>
</dbReference>